<dbReference type="RefSeq" id="XP_028495615.1">
    <property type="nucleotide sequence ID" value="XM_028640211.1"/>
</dbReference>
<feature type="transmembrane region" description="Helical" evidence="7">
    <location>
        <begin position="360"/>
        <end position="385"/>
    </location>
</feature>
<dbReference type="Gene3D" id="1.20.1740.10">
    <property type="entry name" value="Amino acid/polyamine transporter I"/>
    <property type="match status" value="1"/>
</dbReference>
<feature type="transmembrane region" description="Helical" evidence="7">
    <location>
        <begin position="127"/>
        <end position="148"/>
    </location>
</feature>
<dbReference type="PANTHER" id="PTHR22950">
    <property type="entry name" value="AMINO ACID TRANSPORTER"/>
    <property type="match status" value="1"/>
</dbReference>
<feature type="transmembrane region" description="Helical" evidence="7">
    <location>
        <begin position="315"/>
        <end position="340"/>
    </location>
</feature>
<accession>A0A3M9YAB7</accession>
<dbReference type="STRING" id="1051616.A0A3M9YAB7"/>
<dbReference type="AlphaFoldDB" id="A0A3M9YAB7"/>
<organism evidence="9 10">
    <name type="scientific">Verticillium nonalfalfae</name>
    <dbReference type="NCBI Taxonomy" id="1051616"/>
    <lineage>
        <taxon>Eukaryota</taxon>
        <taxon>Fungi</taxon>
        <taxon>Dikarya</taxon>
        <taxon>Ascomycota</taxon>
        <taxon>Pezizomycotina</taxon>
        <taxon>Sordariomycetes</taxon>
        <taxon>Hypocreomycetidae</taxon>
        <taxon>Glomerellales</taxon>
        <taxon>Plectosphaerellaceae</taxon>
        <taxon>Verticillium</taxon>
    </lineage>
</organism>
<feature type="transmembrane region" description="Helical" evidence="7">
    <location>
        <begin position="406"/>
        <end position="427"/>
    </location>
</feature>
<evidence type="ECO:0000256" key="7">
    <source>
        <dbReference type="SAM" id="Phobius"/>
    </source>
</evidence>
<evidence type="ECO:0000256" key="6">
    <source>
        <dbReference type="SAM" id="MobiDB-lite"/>
    </source>
</evidence>
<gene>
    <name evidence="9" type="ORF">D7B24_006070</name>
</gene>
<dbReference type="GO" id="GO:0015179">
    <property type="term" value="F:L-amino acid transmembrane transporter activity"/>
    <property type="evidence" value="ECO:0007669"/>
    <property type="project" value="TreeGrafter"/>
</dbReference>
<keyword evidence="5 7" id="KW-0472">Membrane</keyword>
<evidence type="ECO:0000256" key="2">
    <source>
        <dbReference type="ARBA" id="ARBA00008066"/>
    </source>
</evidence>
<comment type="similarity">
    <text evidence="2">Belongs to the amino acid/polyamine transporter 2 family.</text>
</comment>
<sequence>MADHDRYNDSAYAEGRRNDLAAADGMRSQNYGIADTPRNPDAGVMGHEKAPAGSDPSLPSYNNSRDSWQAAEERKASLGVDGGQAQNIFSSGEKNYRTVGRWMAGIILITNQVGIGILSLPGTLQTLGIVPGVIAIVGIGLLSTYTAYELLQLYRRYPHCVNIVDMCKVVGGKPLEILGGIAMIINICFTCTSATVTVSIALNTMSEHAICTAGFMGVTVVAFWLLCLPRTFAFVGQVGIPATISVLAAVLIVMISLGIADPQGAPIPFEKEVKVVGDPSFREGLTSCLQVAYAYAGNVGFPSLLAEMKDPSSDFLPGLVILQSFSIPLYIIVAITIYCLAGQYTTSPSLGSAPPVPAKIAYGVMLPCLLATGVVFGHTAIKFMYVTAMRWQKATDQLTSRNVRSWGSWVGCATIFWLLAFILGNSIPVFDSILSISSATLIAWWTFGISAIFWFHLNRGQMFANWRKISLFVLNVLIIVMSLFMNSAGMWAAIMGLLDVFNNEENEIRGPFTCANNALF</sequence>
<feature type="transmembrane region" description="Helical" evidence="7">
    <location>
        <begin position="238"/>
        <end position="260"/>
    </location>
</feature>
<keyword evidence="4 7" id="KW-1133">Transmembrane helix</keyword>
<dbReference type="Pfam" id="PF01490">
    <property type="entry name" value="Aa_trans"/>
    <property type="match status" value="1"/>
</dbReference>
<feature type="domain" description="Amino acid transporter transmembrane" evidence="8">
    <location>
        <begin position="100"/>
        <end position="494"/>
    </location>
</feature>
<evidence type="ECO:0000313" key="10">
    <source>
        <dbReference type="Proteomes" id="UP000267145"/>
    </source>
</evidence>
<dbReference type="GeneID" id="39609759"/>
<evidence type="ECO:0000256" key="5">
    <source>
        <dbReference type="ARBA" id="ARBA00023136"/>
    </source>
</evidence>
<dbReference type="PANTHER" id="PTHR22950:SF479">
    <property type="entry name" value="AMINO ACID TRANSPORTER (EUROFUNG)-RELATED"/>
    <property type="match status" value="1"/>
</dbReference>
<dbReference type="GO" id="GO:0016020">
    <property type="term" value="C:membrane"/>
    <property type="evidence" value="ECO:0007669"/>
    <property type="project" value="UniProtKB-SubCell"/>
</dbReference>
<keyword evidence="10" id="KW-1185">Reference proteome</keyword>
<comment type="subcellular location">
    <subcellularLocation>
        <location evidence="1">Membrane</location>
        <topology evidence="1">Multi-pass membrane protein</topology>
    </subcellularLocation>
</comment>
<feature type="transmembrane region" description="Helical" evidence="7">
    <location>
        <begin position="209"/>
        <end position="226"/>
    </location>
</feature>
<feature type="transmembrane region" description="Helical" evidence="7">
    <location>
        <begin position="469"/>
        <end position="494"/>
    </location>
</feature>
<protein>
    <recommendedName>
        <fullName evidence="8">Amino acid transporter transmembrane domain-containing protein</fullName>
    </recommendedName>
</protein>
<feature type="region of interest" description="Disordered" evidence="6">
    <location>
        <begin position="1"/>
        <end position="66"/>
    </location>
</feature>
<comment type="caution">
    <text evidence="9">The sequence shown here is derived from an EMBL/GenBank/DDBJ whole genome shotgun (WGS) entry which is preliminary data.</text>
</comment>
<evidence type="ECO:0000256" key="3">
    <source>
        <dbReference type="ARBA" id="ARBA00022692"/>
    </source>
</evidence>
<proteinExistence type="inferred from homology"/>
<evidence type="ECO:0000256" key="1">
    <source>
        <dbReference type="ARBA" id="ARBA00004141"/>
    </source>
</evidence>
<feature type="transmembrane region" description="Helical" evidence="7">
    <location>
        <begin position="433"/>
        <end position="457"/>
    </location>
</feature>
<evidence type="ECO:0000259" key="8">
    <source>
        <dbReference type="Pfam" id="PF01490"/>
    </source>
</evidence>
<reference evidence="9 10" key="1">
    <citation type="submission" date="2018-10" db="EMBL/GenBank/DDBJ databases">
        <title>Genome sequence of Verticillium nonalfalfae VnAa140.</title>
        <authorList>
            <person name="Stajich J.E."/>
            <person name="Kasson M.T."/>
        </authorList>
    </citation>
    <scope>NUCLEOTIDE SEQUENCE [LARGE SCALE GENOMIC DNA]</scope>
    <source>
        <strain evidence="9 10">VnAa140</strain>
    </source>
</reference>
<keyword evidence="3 7" id="KW-0812">Transmembrane</keyword>
<feature type="compositionally biased region" description="Basic and acidic residues" evidence="6">
    <location>
        <begin position="1"/>
        <end position="19"/>
    </location>
</feature>
<feature type="transmembrane region" description="Helical" evidence="7">
    <location>
        <begin position="177"/>
        <end position="202"/>
    </location>
</feature>
<evidence type="ECO:0000256" key="4">
    <source>
        <dbReference type="ARBA" id="ARBA00022989"/>
    </source>
</evidence>
<evidence type="ECO:0000313" key="9">
    <source>
        <dbReference type="EMBL" id="RNJ57457.1"/>
    </source>
</evidence>
<feature type="transmembrane region" description="Helical" evidence="7">
    <location>
        <begin position="99"/>
        <end position="120"/>
    </location>
</feature>
<dbReference type="EMBL" id="RBVV01000040">
    <property type="protein sequence ID" value="RNJ57457.1"/>
    <property type="molecule type" value="Genomic_DNA"/>
</dbReference>
<name>A0A3M9YAB7_9PEZI</name>
<dbReference type="InterPro" id="IPR013057">
    <property type="entry name" value="AA_transpt_TM"/>
</dbReference>
<dbReference type="Proteomes" id="UP000267145">
    <property type="component" value="Unassembled WGS sequence"/>
</dbReference>
<feature type="compositionally biased region" description="Polar residues" evidence="6">
    <location>
        <begin position="57"/>
        <end position="66"/>
    </location>
</feature>